<dbReference type="EMBL" id="LSSN01005980">
    <property type="protein sequence ID" value="OMJ07736.1"/>
    <property type="molecule type" value="Genomic_DNA"/>
</dbReference>
<feature type="domain" description="Thioredoxin" evidence="9">
    <location>
        <begin position="227"/>
        <end position="338"/>
    </location>
</feature>
<evidence type="ECO:0000313" key="10">
    <source>
        <dbReference type="EMBL" id="OMJ07736.1"/>
    </source>
</evidence>
<feature type="signal peptide" evidence="8">
    <location>
        <begin position="1"/>
        <end position="22"/>
    </location>
</feature>
<feature type="compositionally biased region" description="Polar residues" evidence="6">
    <location>
        <begin position="198"/>
        <end position="216"/>
    </location>
</feature>
<comment type="function">
    <text evidence="5">Probable disulfide isomerase, which participates in the folding of proteins containing disulfide bonds. May act as a dithiol oxidase. Acts as a regulator of endoplasmic reticulum-mitochondria contact sites via its ability to regulate redox signals.</text>
</comment>
<comment type="caution">
    <text evidence="10">The sequence shown here is derived from an EMBL/GenBank/DDBJ whole genome shotgun (WGS) entry which is preliminary data.</text>
</comment>
<reference evidence="10 11" key="1">
    <citation type="submission" date="2017-01" db="EMBL/GenBank/DDBJ databases">
        <authorList>
            <person name="Mah S.A."/>
            <person name="Swanson W.J."/>
            <person name="Moy G.W."/>
            <person name="Vacquier V.D."/>
        </authorList>
    </citation>
    <scope>NUCLEOTIDE SEQUENCE [LARGE SCALE GENOMIC DNA]</scope>
    <source>
        <strain evidence="10 11">GSMNP</strain>
    </source>
</reference>
<feature type="transmembrane region" description="Helical" evidence="7">
    <location>
        <begin position="832"/>
        <end position="850"/>
    </location>
</feature>
<evidence type="ECO:0000256" key="4">
    <source>
        <dbReference type="ARBA" id="ARBA00023136"/>
    </source>
</evidence>
<dbReference type="PROSITE" id="PS00194">
    <property type="entry name" value="THIOREDOXIN_1"/>
    <property type="match status" value="1"/>
</dbReference>
<dbReference type="Pfam" id="PF00085">
    <property type="entry name" value="Thioredoxin"/>
    <property type="match status" value="3"/>
</dbReference>
<organism evidence="10 11">
    <name type="scientific">Smittium culicis</name>
    <dbReference type="NCBI Taxonomy" id="133412"/>
    <lineage>
        <taxon>Eukaryota</taxon>
        <taxon>Fungi</taxon>
        <taxon>Fungi incertae sedis</taxon>
        <taxon>Zoopagomycota</taxon>
        <taxon>Kickxellomycotina</taxon>
        <taxon>Harpellomycetes</taxon>
        <taxon>Harpellales</taxon>
        <taxon>Legeriomycetaceae</taxon>
        <taxon>Smittium</taxon>
    </lineage>
</organism>
<dbReference type="PANTHER" id="PTHR46426">
    <property type="entry name" value="PROTEIN DISULFIDE-ISOMERASE TMX3"/>
    <property type="match status" value="1"/>
</dbReference>
<sequence length="868" mass="97269">MHLKNSVIAVLVYAFSYGLTSASENDLLVANHSDSIKKLINNGSDTFEKDIKSDLSKRDSSDNGSEQIASNEISDIQFKELITSGFSIIKFYSPNCGACKLLQPHWEKVIQSNKADKDSDIKFGSVNCLNYFNFCSTEKVGAWPTINAYYNGKKIDEFVGLREEDFIKKFISQFLDKVKADPSYIENISDKQKKIDSENNSSVLPTDKSLGSSIKVTENSNTKESESSNIKNSIALNSANFDGSISTDAWLIKFYTPSCKFCKRLAPVWTSVTDSLAKEANSAGLFFAEVNCSVEDICDRLKIDGYPTVNLYKDGKFIEETAELKKDDLVQYVKNTIENIKTDSKNPGVNKKNIEKTEGTPIIVEDSNQSVIIPPYVPNVSTEGIEKLSQSPASNSVKQDYLKDITNILSKYDSSQYTGDYIYLTDQSYSSKTKDSIWIINYYTPGCSECDSVENVMTELAKKSKNSINVGYVNCKRYREICSKENISYVPTIKLVYNDYSIEYPKRINNAIEISNFISNLGFNKGKISSLYKSEDLKNDNNIDLSHFNSRKSDISFVLINKSNSKENYSVSSVASILSLNGNKFFVSNDDQLSINLFNSVSQNAQAQSISNINTDFLVAVKDGIAHKFSGEIKNLKNVSDWMFGFRESFYSNVPQEMNSSNFESLLTNADILVLAIVDPSDESSSNEAKQKLSTSEADFKLFSQVQGGLKNKKVNFAFIDGIAYKNYILRIFKIKPKHYPAFVFVESGTESYYLPHTTRLIKSSRKNSKLYTNMNRKDMLSMLISIPNYVEEITSTHPFLIRYSSGGIVNKSIKLAMSVTNKVSKSVTSNGSMPIFAILAVVGLVFFIFKYRSSYGNSSHLPLHKVK</sequence>
<evidence type="ECO:0000256" key="7">
    <source>
        <dbReference type="SAM" id="Phobius"/>
    </source>
</evidence>
<feature type="domain" description="Thioredoxin" evidence="9">
    <location>
        <begin position="46"/>
        <end position="176"/>
    </location>
</feature>
<dbReference type="InterPro" id="IPR013766">
    <property type="entry name" value="Thioredoxin_domain"/>
</dbReference>
<feature type="chain" id="PRO_5013294615" evidence="8">
    <location>
        <begin position="23"/>
        <end position="868"/>
    </location>
</feature>
<evidence type="ECO:0000313" key="11">
    <source>
        <dbReference type="Proteomes" id="UP000187283"/>
    </source>
</evidence>
<dbReference type="Gene3D" id="3.40.30.10">
    <property type="entry name" value="Glutaredoxin"/>
    <property type="match status" value="4"/>
</dbReference>
<keyword evidence="4 7" id="KW-0472">Membrane</keyword>
<dbReference type="PROSITE" id="PS51352">
    <property type="entry name" value="THIOREDOXIN_2"/>
    <property type="match status" value="2"/>
</dbReference>
<name>A0A1R1WZC2_9FUNG</name>
<evidence type="ECO:0000256" key="6">
    <source>
        <dbReference type="SAM" id="MobiDB-lite"/>
    </source>
</evidence>
<dbReference type="AlphaFoldDB" id="A0A1R1WZC2"/>
<feature type="region of interest" description="Disordered" evidence="6">
    <location>
        <begin position="196"/>
        <end position="224"/>
    </location>
</feature>
<keyword evidence="3 7" id="KW-1133">Transmembrane helix</keyword>
<dbReference type="SUPFAM" id="SSF52833">
    <property type="entry name" value="Thioredoxin-like"/>
    <property type="match status" value="3"/>
</dbReference>
<dbReference type="Proteomes" id="UP000187283">
    <property type="component" value="Unassembled WGS sequence"/>
</dbReference>
<keyword evidence="11" id="KW-1185">Reference proteome</keyword>
<evidence type="ECO:0000256" key="2">
    <source>
        <dbReference type="ARBA" id="ARBA00022692"/>
    </source>
</evidence>
<accession>A0A1R1WZC2</accession>
<dbReference type="OrthoDB" id="72053at2759"/>
<evidence type="ECO:0000256" key="8">
    <source>
        <dbReference type="SAM" id="SignalP"/>
    </source>
</evidence>
<evidence type="ECO:0000256" key="5">
    <source>
        <dbReference type="ARBA" id="ARBA00045246"/>
    </source>
</evidence>
<protein>
    <submittedName>
        <fullName evidence="10">Thioredoxin domain-containing protein 5</fullName>
    </submittedName>
</protein>
<gene>
    <name evidence="10" type="ORF">AYI70_g12002</name>
</gene>
<dbReference type="InterPro" id="IPR052250">
    <property type="entry name" value="PDI_TMX3"/>
</dbReference>
<dbReference type="GO" id="GO:0005789">
    <property type="term" value="C:endoplasmic reticulum membrane"/>
    <property type="evidence" value="ECO:0007669"/>
    <property type="project" value="UniProtKB-SubCell"/>
</dbReference>
<evidence type="ECO:0000256" key="3">
    <source>
        <dbReference type="ARBA" id="ARBA00022989"/>
    </source>
</evidence>
<comment type="subcellular location">
    <subcellularLocation>
        <location evidence="1">Endoplasmic reticulum membrane</location>
        <topology evidence="1">Single-pass membrane protein</topology>
    </subcellularLocation>
</comment>
<dbReference type="STRING" id="133412.A0A1R1WZC2"/>
<keyword evidence="8" id="KW-0732">Signal</keyword>
<dbReference type="PANTHER" id="PTHR46426:SF1">
    <property type="entry name" value="PROTEIN DISULFIDE-ISOMERASE TMX3"/>
    <property type="match status" value="1"/>
</dbReference>
<dbReference type="InterPro" id="IPR036249">
    <property type="entry name" value="Thioredoxin-like_sf"/>
</dbReference>
<evidence type="ECO:0000259" key="9">
    <source>
        <dbReference type="PROSITE" id="PS51352"/>
    </source>
</evidence>
<dbReference type="InterPro" id="IPR017937">
    <property type="entry name" value="Thioredoxin_CS"/>
</dbReference>
<proteinExistence type="predicted"/>
<keyword evidence="2 7" id="KW-0812">Transmembrane</keyword>
<evidence type="ECO:0000256" key="1">
    <source>
        <dbReference type="ARBA" id="ARBA00004389"/>
    </source>
</evidence>
<dbReference type="CDD" id="cd02961">
    <property type="entry name" value="PDI_a_family"/>
    <property type="match status" value="3"/>
</dbReference>